<dbReference type="InterPro" id="IPR001849">
    <property type="entry name" value="PH_domain"/>
</dbReference>
<feature type="compositionally biased region" description="Polar residues" evidence="2">
    <location>
        <begin position="152"/>
        <end position="163"/>
    </location>
</feature>
<reference evidence="4" key="1">
    <citation type="submission" date="2013-08" db="EMBL/GenBank/DDBJ databases">
        <title>Gene expansion shapes genome architecture in the human pathogen Lichtheimia corymbifera: an evolutionary genomics analysis in the ancient terrestrial Mucorales (Mucoromycotina).</title>
        <authorList>
            <person name="Schwartze V.U."/>
            <person name="Winter S."/>
            <person name="Shelest E."/>
            <person name="Marcet-Houben M."/>
            <person name="Horn F."/>
            <person name="Wehner S."/>
            <person name="Hoffmann K."/>
            <person name="Riege K."/>
            <person name="Sammeth M."/>
            <person name="Nowrousian M."/>
            <person name="Valiante V."/>
            <person name="Linde J."/>
            <person name="Jacobsen I.D."/>
            <person name="Marz M."/>
            <person name="Brakhage A.A."/>
            <person name="Gabaldon T."/>
            <person name="Bocker S."/>
            <person name="Voigt K."/>
        </authorList>
    </citation>
    <scope>NUCLEOTIDE SEQUENCE [LARGE SCALE GENOMIC DNA]</scope>
    <source>
        <strain evidence="4">FSU 9682</strain>
    </source>
</reference>
<evidence type="ECO:0000259" key="3">
    <source>
        <dbReference type="SMART" id="SM00233"/>
    </source>
</evidence>
<feature type="region of interest" description="Disordered" evidence="2">
    <location>
        <begin position="414"/>
        <end position="469"/>
    </location>
</feature>
<feature type="compositionally biased region" description="Acidic residues" evidence="2">
    <location>
        <begin position="591"/>
        <end position="608"/>
    </location>
</feature>
<dbReference type="GO" id="GO:0005739">
    <property type="term" value="C:mitochondrion"/>
    <property type="evidence" value="ECO:0007669"/>
    <property type="project" value="TreeGrafter"/>
</dbReference>
<feature type="compositionally biased region" description="Low complexity" evidence="2">
    <location>
        <begin position="26"/>
        <end position="35"/>
    </location>
</feature>
<feature type="compositionally biased region" description="Polar residues" evidence="2">
    <location>
        <begin position="1109"/>
        <end position="1121"/>
    </location>
</feature>
<keyword evidence="5" id="KW-1185">Reference proteome</keyword>
<dbReference type="InterPro" id="IPR053005">
    <property type="entry name" value="Nuclear_Pos-Cytoskel_Interact"/>
</dbReference>
<evidence type="ECO:0000256" key="1">
    <source>
        <dbReference type="SAM" id="Coils"/>
    </source>
</evidence>
<name>A0A068S095_9FUNG</name>
<feature type="compositionally biased region" description="Basic and acidic residues" evidence="2">
    <location>
        <begin position="836"/>
        <end position="852"/>
    </location>
</feature>
<keyword evidence="1" id="KW-0175">Coiled coil</keyword>
<organism evidence="4 5">
    <name type="scientific">Lichtheimia corymbifera JMRC:FSU:9682</name>
    <dbReference type="NCBI Taxonomy" id="1263082"/>
    <lineage>
        <taxon>Eukaryota</taxon>
        <taxon>Fungi</taxon>
        <taxon>Fungi incertae sedis</taxon>
        <taxon>Mucoromycota</taxon>
        <taxon>Mucoromycotina</taxon>
        <taxon>Mucoromycetes</taxon>
        <taxon>Mucorales</taxon>
        <taxon>Lichtheimiaceae</taxon>
        <taxon>Lichtheimia</taxon>
    </lineage>
</organism>
<feature type="compositionally biased region" description="Basic and acidic residues" evidence="2">
    <location>
        <begin position="435"/>
        <end position="451"/>
    </location>
</feature>
<feature type="compositionally biased region" description="Basic residues" evidence="2">
    <location>
        <begin position="548"/>
        <end position="559"/>
    </location>
</feature>
<dbReference type="Pfam" id="PF12814">
    <property type="entry name" value="Mcp5_PH"/>
    <property type="match status" value="1"/>
</dbReference>
<feature type="compositionally biased region" description="Polar residues" evidence="2">
    <location>
        <begin position="95"/>
        <end position="114"/>
    </location>
</feature>
<feature type="region of interest" description="Disordered" evidence="2">
    <location>
        <begin position="635"/>
        <end position="669"/>
    </location>
</feature>
<feature type="compositionally biased region" description="Basic and acidic residues" evidence="2">
    <location>
        <begin position="41"/>
        <end position="55"/>
    </location>
</feature>
<feature type="compositionally biased region" description="Low complexity" evidence="2">
    <location>
        <begin position="453"/>
        <end position="468"/>
    </location>
</feature>
<feature type="region of interest" description="Disordered" evidence="2">
    <location>
        <begin position="1100"/>
        <end position="1121"/>
    </location>
</feature>
<feature type="region of interest" description="Disordered" evidence="2">
    <location>
        <begin position="908"/>
        <end position="960"/>
    </location>
</feature>
<dbReference type="STRING" id="1263082.A0A068S095"/>
<feature type="coiled-coil region" evidence="1">
    <location>
        <begin position="263"/>
        <end position="413"/>
    </location>
</feature>
<feature type="compositionally biased region" description="Polar residues" evidence="2">
    <location>
        <begin position="14"/>
        <end position="25"/>
    </location>
</feature>
<evidence type="ECO:0000313" key="5">
    <source>
        <dbReference type="Proteomes" id="UP000027586"/>
    </source>
</evidence>
<feature type="compositionally biased region" description="Low complexity" evidence="2">
    <location>
        <begin position="824"/>
        <end position="834"/>
    </location>
</feature>
<dbReference type="GO" id="GO:0032065">
    <property type="term" value="P:maintenance of protein location in cell cortex"/>
    <property type="evidence" value="ECO:0007669"/>
    <property type="project" value="InterPro"/>
</dbReference>
<dbReference type="GO" id="GO:0015631">
    <property type="term" value="F:tubulin binding"/>
    <property type="evidence" value="ECO:0007669"/>
    <property type="project" value="TreeGrafter"/>
</dbReference>
<feature type="compositionally biased region" description="Basic and acidic residues" evidence="2">
    <location>
        <begin position="573"/>
        <end position="583"/>
    </location>
</feature>
<feature type="compositionally biased region" description="Low complexity" evidence="2">
    <location>
        <begin position="532"/>
        <end position="547"/>
    </location>
</feature>
<comment type="caution">
    <text evidence="4">The sequence shown here is derived from an EMBL/GenBank/DDBJ whole genome shotgun (WGS) entry which is preliminary data.</text>
</comment>
<dbReference type="InterPro" id="IPR024774">
    <property type="entry name" value="PH_dom-Mcp5-type"/>
</dbReference>
<gene>
    <name evidence="4" type="ORF">LCOR_06438.1</name>
</gene>
<proteinExistence type="predicted"/>
<accession>A0A068S095</accession>
<feature type="region of interest" description="Disordered" evidence="2">
    <location>
        <begin position="81"/>
        <end position="136"/>
    </location>
</feature>
<dbReference type="Proteomes" id="UP000027586">
    <property type="component" value="Unassembled WGS sequence"/>
</dbReference>
<dbReference type="SUPFAM" id="SSF50729">
    <property type="entry name" value="PH domain-like"/>
    <property type="match status" value="1"/>
</dbReference>
<feature type="compositionally biased region" description="Basic and acidic residues" evidence="2">
    <location>
        <begin position="927"/>
        <end position="939"/>
    </location>
</feature>
<dbReference type="VEuPathDB" id="FungiDB:LCOR_06438.1"/>
<dbReference type="PANTHER" id="PTHR28190:SF1">
    <property type="entry name" value="NUCLEAR MIGRATION PROTEIN NUM1"/>
    <property type="match status" value="1"/>
</dbReference>
<feature type="domain" description="PH" evidence="3">
    <location>
        <begin position="984"/>
        <end position="1096"/>
    </location>
</feature>
<evidence type="ECO:0000256" key="2">
    <source>
        <dbReference type="SAM" id="MobiDB-lite"/>
    </source>
</evidence>
<dbReference type="EMBL" id="CBTN010000028">
    <property type="protein sequence ID" value="CDH55282.1"/>
    <property type="molecule type" value="Genomic_DNA"/>
</dbReference>
<feature type="compositionally biased region" description="Polar residues" evidence="2">
    <location>
        <begin position="946"/>
        <end position="960"/>
    </location>
</feature>
<feature type="region of interest" description="Disordered" evidence="2">
    <location>
        <begin position="151"/>
        <end position="249"/>
    </location>
</feature>
<dbReference type="AlphaFoldDB" id="A0A068S095"/>
<feature type="region of interest" description="Disordered" evidence="2">
    <location>
        <begin position="520"/>
        <end position="611"/>
    </location>
</feature>
<protein>
    <submittedName>
        <fullName evidence="4">Anucleate primary sterigmata protein a</fullName>
    </submittedName>
</protein>
<dbReference type="OrthoDB" id="2149224at2759"/>
<feature type="region of interest" description="Disordered" evidence="2">
    <location>
        <begin position="1"/>
        <end position="67"/>
    </location>
</feature>
<sequence>MNNNDMRLTRRFTVHSSSMSDNSMLPTPSSSSSTPEAMQQLRREVEQQITEKEQQLQDSTSGIGRSVLSRQIARLKERLEEMDRQEQQQQQQQQPEASSSTAPLHHSPMTSTTNERGDVGGFEGGEEVNDYQEGLSPSTLEKLQKLERDIRSYQQQQQHTPNLSSSSSNNGHHHHHHHRKDKLASRPTTSSSGLDTLPSPSTSNMLPPSPQQQGNDSSSLLSLPPPPSGSTPTKRRSKVPNTERRNNNIEFATEIGHGLLTEVRRMQALLHEKGDELKALQAQKADLERAAESLAKQLRLREENEEKLKEETWNLELAKQELTISVTQLQQSLNKANAEQKRMVEHMDELTTEIEHMRDREEKLSTTIEEMKQRHEHDMATVRRHAATLQREKADHAKQIEAMSSELAIAKAQSRIGRRSHSDLGSIAGTVSENNEEHTSNEPTLVKEKDAAPGTTSPSPSPNPSSSTRNHALEVETLKTSLAHAHRLVSNLRSNFRKEKTEKFEFKKLLSEAQERIEQLENDPRLWTDYPSKSSSSGNGPDSGGSSRRLRKPNKRRAPVSKARMTTTTNARMHPDASDEDRLHKRHLGETSDDDFSWNTDENDDNDDINGNMALSSAAAAAAGATAAGFTSLETELAKSQQQQQTTTPKVVLEPPSPSTNDNDGLRSLGDELDAANVSKNVKMDVKEAAVQTEASQLCEQSIPGFEITPADTQDRDTQYYAPKVIDAESQCTAPCVIDQAIQIEPMSAVDRDVQYPDPHDNQGVNVSSSRNNGNTIDEYIQCDPIDTMDASMQTDEEKPSGSMQQNGIAAGLGALAAATFGKWTGTNTTSTTTHQDGDEKREMEMDESPEKIEEEQPASDATSTKDLPAADAADKLQLYTKEQTDAMISAAVAAAVAKAKTDNDATTIIKDDQHAPARPLSPPPDHLLDRVNKSDKGKSPARVRPSSNTSSLSATENRASIGSSAYETTSLRNEGQIGLITQTMIGDWMWKYTRKAVGGGLSDHRHQRYFWIHPYTRTLYWSTKAPGTQGSDIKTKSALIEGVQAVPDQTQPPLPGVPNVSIAVKTDGRVIKFTAPTMAQHQVWIDALTYLASRGDNEELKNGGRGSMMTSSNGSVPRKQSIQRIPHHHLQRQYDPDDDSDDGLEDVRMCCEGKHHVSRLERDHVHQRPFYPKRMSKYLLRHQEHHHPTQVPQQVN</sequence>
<dbReference type="GO" id="GO:0005543">
    <property type="term" value="F:phospholipid binding"/>
    <property type="evidence" value="ECO:0007669"/>
    <property type="project" value="InterPro"/>
</dbReference>
<feature type="compositionally biased region" description="Polar residues" evidence="2">
    <location>
        <begin position="186"/>
        <end position="216"/>
    </location>
</feature>
<dbReference type="GO" id="GO:0005938">
    <property type="term" value="C:cell cortex"/>
    <property type="evidence" value="ECO:0007669"/>
    <property type="project" value="InterPro"/>
</dbReference>
<feature type="region of interest" description="Disordered" evidence="2">
    <location>
        <begin position="824"/>
        <end position="869"/>
    </location>
</feature>
<feature type="compositionally biased region" description="Basic residues" evidence="2">
    <location>
        <begin position="171"/>
        <end position="181"/>
    </location>
</feature>
<evidence type="ECO:0000313" key="4">
    <source>
        <dbReference type="EMBL" id="CDH55282.1"/>
    </source>
</evidence>
<dbReference type="GO" id="GO:0000226">
    <property type="term" value="P:microtubule cytoskeleton organization"/>
    <property type="evidence" value="ECO:0007669"/>
    <property type="project" value="TreeGrafter"/>
</dbReference>
<dbReference type="PANTHER" id="PTHR28190">
    <property type="entry name" value="NUCLEAR MIGRATION PROTEIN NUM1"/>
    <property type="match status" value="1"/>
</dbReference>
<dbReference type="SMART" id="SM00233">
    <property type="entry name" value="PH"/>
    <property type="match status" value="1"/>
</dbReference>